<gene>
    <name evidence="2" type="ORF">EVOR1521_LOCUS13945</name>
</gene>
<sequence length="405" mass="46592">MSLRRVLVLLLSLGLLLSFYGKLLELNRHLETTAAPAAQPTRLTEVVPRTCCYKGIRCDPLDFYQIFIIQGERPDGRLKLMYAPITDSLLRGLQSREGECGYKTWRMLPPRKQDTFNFSVFNSSGPRPGDVVLFVGTLFSPNFTARCENQWAPNRIFCIWYQVEPRDYPNASRSPGEGVCEVWDYTHGNDPRGRVVRYVPPGFVPAEDTEELNDQMVRKRAQSLKPMSLLWYFIGRLGPERQKCWDHFQTLKYFQKHELKKIPKGGDKGYPPVYTRDDWKKLGRLKNAVFLNFHQACNRSQPLETKPLETVRLAQLLSLGFLVVSEEVNLLDAELYKDTIIIEKHIFDDQRWSPFLQSLLKNRSALVDFQWQSYQLFKQRFAPAALLRSAAVWDGGAAASAGCET</sequence>
<keyword evidence="3" id="KW-1185">Reference proteome</keyword>
<feature type="signal peptide" evidence="1">
    <location>
        <begin position="1"/>
        <end position="18"/>
    </location>
</feature>
<accession>A0AA36MVQ9</accession>
<feature type="chain" id="PRO_5041358850" evidence="1">
    <location>
        <begin position="19"/>
        <end position="405"/>
    </location>
</feature>
<dbReference type="AlphaFoldDB" id="A0AA36MVQ9"/>
<name>A0AA36MVQ9_9DINO</name>
<dbReference type="Proteomes" id="UP001178507">
    <property type="component" value="Unassembled WGS sequence"/>
</dbReference>
<comment type="caution">
    <text evidence="2">The sequence shown here is derived from an EMBL/GenBank/DDBJ whole genome shotgun (WGS) entry which is preliminary data.</text>
</comment>
<proteinExistence type="predicted"/>
<evidence type="ECO:0000313" key="3">
    <source>
        <dbReference type="Proteomes" id="UP001178507"/>
    </source>
</evidence>
<reference evidence="2" key="1">
    <citation type="submission" date="2023-08" db="EMBL/GenBank/DDBJ databases">
        <authorList>
            <person name="Chen Y."/>
            <person name="Shah S."/>
            <person name="Dougan E. K."/>
            <person name="Thang M."/>
            <person name="Chan C."/>
        </authorList>
    </citation>
    <scope>NUCLEOTIDE SEQUENCE</scope>
</reference>
<dbReference type="EMBL" id="CAUJNA010001613">
    <property type="protein sequence ID" value="CAJ1387988.1"/>
    <property type="molecule type" value="Genomic_DNA"/>
</dbReference>
<keyword evidence="1" id="KW-0732">Signal</keyword>
<evidence type="ECO:0000256" key="1">
    <source>
        <dbReference type="SAM" id="SignalP"/>
    </source>
</evidence>
<evidence type="ECO:0000313" key="2">
    <source>
        <dbReference type="EMBL" id="CAJ1387988.1"/>
    </source>
</evidence>
<organism evidence="2 3">
    <name type="scientific">Effrenium voratum</name>
    <dbReference type="NCBI Taxonomy" id="2562239"/>
    <lineage>
        <taxon>Eukaryota</taxon>
        <taxon>Sar</taxon>
        <taxon>Alveolata</taxon>
        <taxon>Dinophyceae</taxon>
        <taxon>Suessiales</taxon>
        <taxon>Symbiodiniaceae</taxon>
        <taxon>Effrenium</taxon>
    </lineage>
</organism>
<protein>
    <submittedName>
        <fullName evidence="2">Uncharacterized protein</fullName>
    </submittedName>
</protein>